<proteinExistence type="predicted"/>
<accession>A0A955LB78</accession>
<comment type="caution">
    <text evidence="2">The sequence shown here is derived from an EMBL/GenBank/DDBJ whole genome shotgun (WGS) entry which is preliminary data.</text>
</comment>
<feature type="transmembrane region" description="Helical" evidence="1">
    <location>
        <begin position="12"/>
        <end position="31"/>
    </location>
</feature>
<keyword evidence="1" id="KW-0812">Transmembrane</keyword>
<keyword evidence="1" id="KW-1133">Transmembrane helix</keyword>
<evidence type="ECO:0000313" key="2">
    <source>
        <dbReference type="EMBL" id="MCA9386985.1"/>
    </source>
</evidence>
<organism evidence="2 3">
    <name type="scientific">Candidatus Dojkabacteria bacterium</name>
    <dbReference type="NCBI Taxonomy" id="2099670"/>
    <lineage>
        <taxon>Bacteria</taxon>
        <taxon>Candidatus Dojkabacteria</taxon>
    </lineage>
</organism>
<dbReference type="EMBL" id="JAGQLF010000032">
    <property type="protein sequence ID" value="MCA9386985.1"/>
    <property type="molecule type" value="Genomic_DNA"/>
</dbReference>
<evidence type="ECO:0000256" key="1">
    <source>
        <dbReference type="SAM" id="Phobius"/>
    </source>
</evidence>
<dbReference type="Proteomes" id="UP000714915">
    <property type="component" value="Unassembled WGS sequence"/>
</dbReference>
<sequence length="158" mass="17813">MKKGMTLIETSLYLALFGMAFLMIVQFGLSMREYQKLALVRTEIQKSLVILNQEFLNSVSMSDSIDNISEFNTESGDLILNESSGNVTYRVENFRLVKQDSTSQIYLTPADMVISQFIFTDIRSDDGDILGIQINITLSYAKNNNVSESLSSTYAVYQ</sequence>
<keyword evidence="1" id="KW-0472">Membrane</keyword>
<protein>
    <submittedName>
        <fullName evidence="2">Uncharacterized protein</fullName>
    </submittedName>
</protein>
<reference evidence="2" key="2">
    <citation type="journal article" date="2021" name="Microbiome">
        <title>Successional dynamics and alternative stable states in a saline activated sludge microbial community over 9 years.</title>
        <authorList>
            <person name="Wang Y."/>
            <person name="Ye J."/>
            <person name="Ju F."/>
            <person name="Liu L."/>
            <person name="Boyd J.A."/>
            <person name="Deng Y."/>
            <person name="Parks D.H."/>
            <person name="Jiang X."/>
            <person name="Yin X."/>
            <person name="Woodcroft B.J."/>
            <person name="Tyson G.W."/>
            <person name="Hugenholtz P."/>
            <person name="Polz M.F."/>
            <person name="Zhang T."/>
        </authorList>
    </citation>
    <scope>NUCLEOTIDE SEQUENCE</scope>
    <source>
        <strain evidence="2">HKST-UBA09</strain>
    </source>
</reference>
<reference evidence="2" key="1">
    <citation type="submission" date="2020-04" db="EMBL/GenBank/DDBJ databases">
        <authorList>
            <person name="Zhang T."/>
        </authorList>
    </citation>
    <scope>NUCLEOTIDE SEQUENCE</scope>
    <source>
        <strain evidence="2">HKST-UBA09</strain>
    </source>
</reference>
<gene>
    <name evidence="2" type="ORF">KC669_03035</name>
</gene>
<name>A0A955LB78_9BACT</name>
<dbReference type="AlphaFoldDB" id="A0A955LB78"/>
<evidence type="ECO:0000313" key="3">
    <source>
        <dbReference type="Proteomes" id="UP000714915"/>
    </source>
</evidence>